<dbReference type="EMBL" id="JAUTAN010000001">
    <property type="protein sequence ID" value="MDQ1106607.1"/>
    <property type="molecule type" value="Genomic_DNA"/>
</dbReference>
<accession>A0AAJ1U9J2</accession>
<keyword evidence="2" id="KW-0325">Glycoprotein</keyword>
<keyword evidence="4" id="KW-0326">Glycosidase</keyword>
<name>A0AAJ1U9J2_9ACTN</name>
<feature type="domain" description="Glycosyl hydrolase family 13 catalytic" evidence="3">
    <location>
        <begin position="54"/>
        <end position="452"/>
    </location>
</feature>
<sequence>MALSVTDHGTSRAGFPSCRHPVPRLARMVDSNDPTPSALPSVDGAWWRQAVVYQVYVRSFADADGDGVGDLPGITARLPHLRDLGVDALWITPFYTSPQKDHGYDVADYRDIDPLFGSLTDADALLARAHELGLKVIVDLVPNHTSDQHPWFQAALAAGPDSPERERYVFRDDDGTDTPPNNWPSVFGGAAWSRVEEADGTPGQWYLHLFDSTQPDLNWRNPEVGDEFVDILRFWLDRGVDGFRVDVAHGLFKKEGLPDTELPDPDADGPASMVEAAGLDEPMWDQPEVHDVYRRWHAVLAEYDDSERGRRMAVAESWARTAEAIARYVRPDELQQSFNFHWLSAAWDAQAFADVITETLPSLRPYGATPTWVLSNHDVVRHVTRYGGGDLGRARGRAATLAMLGLPGSAYLYQGEELGLEQVDVAPEDRTDPSWFRTKDSAKPDIGRDGCRVPIPWSGETAPYGFGPAADGTQPWLPQPGDWAALTVEAQTGAEGSTLEFYRAALATRRTFADTAGEEVDVLQAGPALLVYRRGPLTCVLNAGEAPEPLPDDLGSLLLSSGEAPGATIAPDTAAWFLAD</sequence>
<dbReference type="EC" id="3.2.1.20" evidence="4"/>
<dbReference type="GO" id="GO:0009313">
    <property type="term" value="P:oligosaccharide catabolic process"/>
    <property type="evidence" value="ECO:0007669"/>
    <property type="project" value="TreeGrafter"/>
</dbReference>
<proteinExistence type="inferred from homology"/>
<dbReference type="PANTHER" id="PTHR10357">
    <property type="entry name" value="ALPHA-AMYLASE FAMILY MEMBER"/>
    <property type="match status" value="1"/>
</dbReference>
<evidence type="ECO:0000313" key="4">
    <source>
        <dbReference type="EMBL" id="MDQ1106607.1"/>
    </source>
</evidence>
<evidence type="ECO:0000256" key="2">
    <source>
        <dbReference type="ARBA" id="ARBA00023180"/>
    </source>
</evidence>
<dbReference type="Gene3D" id="3.90.400.10">
    <property type="entry name" value="Oligo-1,6-glucosidase, Domain 2"/>
    <property type="match status" value="1"/>
</dbReference>
<dbReference type="GO" id="GO:0004556">
    <property type="term" value="F:alpha-amylase activity"/>
    <property type="evidence" value="ECO:0007669"/>
    <property type="project" value="TreeGrafter"/>
</dbReference>
<dbReference type="InterPro" id="IPR017853">
    <property type="entry name" value="GH"/>
</dbReference>
<comment type="similarity">
    <text evidence="1">Belongs to the glycosyl hydrolase 13 family.</text>
</comment>
<dbReference type="CDD" id="cd11332">
    <property type="entry name" value="AmyAc_OligoGlu_TS"/>
    <property type="match status" value="1"/>
</dbReference>
<gene>
    <name evidence="4" type="ORF">QE405_003891</name>
</gene>
<dbReference type="AlphaFoldDB" id="A0AAJ1U9J2"/>
<dbReference type="SMART" id="SM00642">
    <property type="entry name" value="Aamy"/>
    <property type="match status" value="1"/>
</dbReference>
<comment type="caution">
    <text evidence="4">The sequence shown here is derived from an EMBL/GenBank/DDBJ whole genome shotgun (WGS) entry which is preliminary data.</text>
</comment>
<protein>
    <submittedName>
        <fullName evidence="4">Alpha-glucosidase</fullName>
        <ecNumber evidence="4">3.2.1.20</ecNumber>
    </submittedName>
</protein>
<dbReference type="FunFam" id="3.90.400.10:FF:000001">
    <property type="entry name" value="Maltase A3, isoform A"/>
    <property type="match status" value="1"/>
</dbReference>
<organism evidence="4 5">
    <name type="scientific">Nocardioides zeae</name>
    <dbReference type="NCBI Taxonomy" id="1457234"/>
    <lineage>
        <taxon>Bacteria</taxon>
        <taxon>Bacillati</taxon>
        <taxon>Actinomycetota</taxon>
        <taxon>Actinomycetes</taxon>
        <taxon>Propionibacteriales</taxon>
        <taxon>Nocardioidaceae</taxon>
        <taxon>Nocardioides</taxon>
    </lineage>
</organism>
<evidence type="ECO:0000259" key="3">
    <source>
        <dbReference type="SMART" id="SM00642"/>
    </source>
</evidence>
<dbReference type="GO" id="GO:0004558">
    <property type="term" value="F:alpha-1,4-glucosidase activity"/>
    <property type="evidence" value="ECO:0007669"/>
    <property type="project" value="UniProtKB-EC"/>
</dbReference>
<dbReference type="Pfam" id="PF00128">
    <property type="entry name" value="Alpha-amylase"/>
    <property type="match status" value="1"/>
</dbReference>
<dbReference type="Proteomes" id="UP001239215">
    <property type="component" value="Unassembled WGS sequence"/>
</dbReference>
<reference evidence="4" key="1">
    <citation type="submission" date="2023-07" db="EMBL/GenBank/DDBJ databases">
        <title>Functional and genomic diversity of the sorghum phyllosphere microbiome.</title>
        <authorList>
            <person name="Shade A."/>
        </authorList>
    </citation>
    <scope>NUCLEOTIDE SEQUENCE</scope>
    <source>
        <strain evidence="4">SORGH_AS_1067</strain>
    </source>
</reference>
<dbReference type="InterPro" id="IPR006047">
    <property type="entry name" value="GH13_cat_dom"/>
</dbReference>
<dbReference type="SUPFAM" id="SSF51445">
    <property type="entry name" value="(Trans)glycosidases"/>
    <property type="match status" value="1"/>
</dbReference>
<evidence type="ECO:0000256" key="1">
    <source>
        <dbReference type="ARBA" id="ARBA00008061"/>
    </source>
</evidence>
<keyword evidence="4" id="KW-0378">Hydrolase</keyword>
<dbReference type="Gene3D" id="3.20.20.80">
    <property type="entry name" value="Glycosidases"/>
    <property type="match status" value="1"/>
</dbReference>
<dbReference type="PANTHER" id="PTHR10357:SF179">
    <property type="entry name" value="NEUTRAL AND BASIC AMINO ACID TRANSPORT PROTEIN RBAT"/>
    <property type="match status" value="1"/>
</dbReference>
<evidence type="ECO:0000313" key="5">
    <source>
        <dbReference type="Proteomes" id="UP001239215"/>
    </source>
</evidence>
<dbReference type="InterPro" id="IPR045857">
    <property type="entry name" value="O16G_dom_2"/>
</dbReference>